<feature type="region of interest" description="Disordered" evidence="10">
    <location>
        <begin position="1"/>
        <end position="39"/>
    </location>
</feature>
<protein>
    <recommendedName>
        <fullName evidence="11">C2H2-type domain-containing protein</fullName>
    </recommendedName>
</protein>
<feature type="compositionally biased region" description="Low complexity" evidence="10">
    <location>
        <begin position="16"/>
        <end position="34"/>
    </location>
</feature>
<feature type="domain" description="C2H2-type" evidence="11">
    <location>
        <begin position="113"/>
        <end position="140"/>
    </location>
</feature>
<comment type="subcellular location">
    <subcellularLocation>
        <location evidence="1">Nucleus</location>
    </subcellularLocation>
</comment>
<evidence type="ECO:0000313" key="12">
    <source>
        <dbReference type="EMBL" id="OBU01211.1"/>
    </source>
</evidence>
<keyword evidence="7" id="KW-0539">Nucleus</keyword>
<dbReference type="OrthoDB" id="6155966at2759"/>
<dbReference type="AlphaFoldDB" id="A0A2P2SWI3"/>
<comment type="similarity">
    <text evidence="8">Belongs to the pacC/RIM101 family.</text>
</comment>
<evidence type="ECO:0000313" key="13">
    <source>
        <dbReference type="Proteomes" id="UP000091956"/>
    </source>
</evidence>
<dbReference type="Pfam" id="PF00096">
    <property type="entry name" value="zf-C2H2"/>
    <property type="match status" value="1"/>
</dbReference>
<sequence length="601" mass="64745">MSSQDQQTQTRPVGMTPPTTTASTSTSTSTDASAQVSRPTVASDDNLACQWDKCTERCQSPEALYDHICERHVGRKSTNNLNLTCGWNNCRTTTVKRDHITSHIRVHVPLKPHKCDFCGKSFKRPQDLKKHVKTHADDSVLLRSPDQHGGQVGGYRAPNGKPAGATGYYDHSNPQMHQPNGNYGQPHHNGGHNGYYQPQQAQSYGPVYYPVNQHAAEMGHHANYDPRKRGFDALNDFFGDAKRRNIDPTSYPQVGQRLMHLHGLPIQGGALIDYMPSQPLMAVGGGGHGHGVASMPQPHYSLPMPNLKTKSDLLNIDNFLDQMQSTVYESSSAAAAAGIHQPGGHYTHQAMGFRQSQSPPQTAAQNLGVSIPQSSAPSSSHMAATHSPQSSAPALTPPSTMSYTTAHSPSSVPGLSPGDSSRHASTPVAYPTLPAVSSAYAPHTTSPVSTLGTNFDSDPRRRYSGGMLQKSAVAPRVSPPARDESTTPDAKRPYGARAESNIDPALSGGVSSPGVSSPSASGTEEGDARDRAEEVWVENIRVIEALRKLIADRLERGEYEDDKEGEDTEMGEAQEEEKEKEVKAEESLYPVLRAAIDAADA</sequence>
<dbReference type="GeneID" id="28834293"/>
<feature type="compositionally biased region" description="Basic and acidic residues" evidence="10">
    <location>
        <begin position="481"/>
        <end position="492"/>
    </location>
</feature>
<organism evidence="12 13">
    <name type="scientific">Pseudogymnoascus verrucosus</name>
    <dbReference type="NCBI Taxonomy" id="342668"/>
    <lineage>
        <taxon>Eukaryota</taxon>
        <taxon>Fungi</taxon>
        <taxon>Dikarya</taxon>
        <taxon>Ascomycota</taxon>
        <taxon>Pezizomycotina</taxon>
        <taxon>Leotiomycetes</taxon>
        <taxon>Thelebolales</taxon>
        <taxon>Thelebolaceae</taxon>
        <taxon>Pseudogymnoascus</taxon>
    </lineage>
</organism>
<dbReference type="SMART" id="SM00355">
    <property type="entry name" value="ZnF_C2H2"/>
    <property type="match status" value="3"/>
</dbReference>
<dbReference type="SUPFAM" id="SSF57667">
    <property type="entry name" value="beta-beta-alpha zinc fingers"/>
    <property type="match status" value="2"/>
</dbReference>
<dbReference type="GO" id="GO:0045944">
    <property type="term" value="P:positive regulation of transcription by RNA polymerase II"/>
    <property type="evidence" value="ECO:0007669"/>
    <property type="project" value="TreeGrafter"/>
</dbReference>
<feature type="compositionally biased region" description="Low complexity" evidence="10">
    <location>
        <begin position="370"/>
        <end position="388"/>
    </location>
</feature>
<dbReference type="GO" id="GO:0005634">
    <property type="term" value="C:nucleus"/>
    <property type="evidence" value="ECO:0007669"/>
    <property type="project" value="UniProtKB-SubCell"/>
</dbReference>
<dbReference type="GO" id="GO:0008270">
    <property type="term" value="F:zinc ion binding"/>
    <property type="evidence" value="ECO:0007669"/>
    <property type="project" value="UniProtKB-KW"/>
</dbReference>
<keyword evidence="6" id="KW-0862">Zinc</keyword>
<evidence type="ECO:0000256" key="8">
    <source>
        <dbReference type="ARBA" id="ARBA00038089"/>
    </source>
</evidence>
<keyword evidence="4" id="KW-0677">Repeat</keyword>
<evidence type="ECO:0000256" key="5">
    <source>
        <dbReference type="ARBA" id="ARBA00022771"/>
    </source>
</evidence>
<evidence type="ECO:0000256" key="10">
    <source>
        <dbReference type="SAM" id="MobiDB-lite"/>
    </source>
</evidence>
<feature type="domain" description="C2H2-type" evidence="11">
    <location>
        <begin position="83"/>
        <end position="112"/>
    </location>
</feature>
<feature type="region of interest" description="Disordered" evidence="10">
    <location>
        <begin position="554"/>
        <end position="584"/>
    </location>
</feature>
<dbReference type="PANTHER" id="PTHR47257">
    <property type="entry name" value="PH-RESPONSE TRANSCRIPTION FACTOR PACC/RIM101"/>
    <property type="match status" value="1"/>
</dbReference>
<dbReference type="PROSITE" id="PS00028">
    <property type="entry name" value="ZINC_FINGER_C2H2_1"/>
    <property type="match status" value="1"/>
</dbReference>
<dbReference type="RefSeq" id="XP_018134943.1">
    <property type="nucleotide sequence ID" value="XM_018270435.2"/>
</dbReference>
<proteinExistence type="inferred from homology"/>
<name>A0A2P2SWI3_9PEZI</name>
<dbReference type="Gene3D" id="3.30.160.60">
    <property type="entry name" value="Classic Zinc Finger"/>
    <property type="match status" value="2"/>
</dbReference>
<keyword evidence="3" id="KW-0479">Metal-binding</keyword>
<evidence type="ECO:0000256" key="1">
    <source>
        <dbReference type="ARBA" id="ARBA00004123"/>
    </source>
</evidence>
<reference evidence="12 13" key="1">
    <citation type="submission" date="2016-03" db="EMBL/GenBank/DDBJ databases">
        <title>Comparative genomics of Pseudogymnoascus destructans, the fungus causing white-nose syndrome of bats.</title>
        <authorList>
            <person name="Palmer J.M."/>
            <person name="Drees K.P."/>
            <person name="Foster J.T."/>
            <person name="Lindner D.L."/>
        </authorList>
    </citation>
    <scope>NUCLEOTIDE SEQUENCE [LARGE SCALE GENOMIC DNA]</scope>
    <source>
        <strain evidence="12 13">UAMH 10579</strain>
    </source>
</reference>
<evidence type="ECO:0000256" key="6">
    <source>
        <dbReference type="ARBA" id="ARBA00022833"/>
    </source>
</evidence>
<reference evidence="13" key="2">
    <citation type="journal article" date="2018" name="Nat. Commun.">
        <title>Extreme sensitivity to ultraviolet light in the fungal pathogen causing white-nose syndrome of bats.</title>
        <authorList>
            <person name="Palmer J.M."/>
            <person name="Drees K.P."/>
            <person name="Foster J.T."/>
            <person name="Lindner D.L."/>
        </authorList>
    </citation>
    <scope>NUCLEOTIDE SEQUENCE [LARGE SCALE GENOMIC DNA]</scope>
    <source>
        <strain evidence="13">UAMH 10579</strain>
    </source>
</reference>
<evidence type="ECO:0000256" key="3">
    <source>
        <dbReference type="ARBA" id="ARBA00022723"/>
    </source>
</evidence>
<evidence type="ECO:0000256" key="2">
    <source>
        <dbReference type="ARBA" id="ARBA00022491"/>
    </source>
</evidence>
<keyword evidence="13" id="KW-1185">Reference proteome</keyword>
<dbReference type="EMBL" id="KV460207">
    <property type="protein sequence ID" value="OBU01211.1"/>
    <property type="molecule type" value="Genomic_DNA"/>
</dbReference>
<feature type="compositionally biased region" description="Acidic residues" evidence="10">
    <location>
        <begin position="558"/>
        <end position="576"/>
    </location>
</feature>
<feature type="compositionally biased region" description="Polar residues" evidence="10">
    <location>
        <begin position="354"/>
        <end position="368"/>
    </location>
</feature>
<evidence type="ECO:0000256" key="7">
    <source>
        <dbReference type="ARBA" id="ARBA00023242"/>
    </source>
</evidence>
<dbReference type="Proteomes" id="UP000091956">
    <property type="component" value="Unassembled WGS sequence"/>
</dbReference>
<feature type="compositionally biased region" description="Polar residues" evidence="10">
    <location>
        <begin position="172"/>
        <end position="183"/>
    </location>
</feature>
<feature type="compositionally biased region" description="Polar residues" evidence="10">
    <location>
        <begin position="389"/>
        <end position="413"/>
    </location>
</feature>
<feature type="region of interest" description="Disordered" evidence="10">
    <location>
        <begin position="339"/>
        <end position="531"/>
    </location>
</feature>
<dbReference type="FunFam" id="3.30.160.60:FF:000458">
    <property type="entry name" value="pH-response transcription factor pacC/RIM101"/>
    <property type="match status" value="1"/>
</dbReference>
<evidence type="ECO:0000256" key="9">
    <source>
        <dbReference type="PROSITE-ProRule" id="PRU00042"/>
    </source>
</evidence>
<evidence type="ECO:0000256" key="4">
    <source>
        <dbReference type="ARBA" id="ARBA00022737"/>
    </source>
</evidence>
<dbReference type="InterPro" id="IPR013087">
    <property type="entry name" value="Znf_C2H2_type"/>
</dbReference>
<dbReference type="STRING" id="342668.A0A2P2SWI3"/>
<feature type="compositionally biased region" description="Low complexity" evidence="10">
    <location>
        <begin position="507"/>
        <end position="522"/>
    </location>
</feature>
<dbReference type="InterPro" id="IPR036236">
    <property type="entry name" value="Znf_C2H2_sf"/>
</dbReference>
<keyword evidence="5 9" id="KW-0863">Zinc-finger</keyword>
<gene>
    <name evidence="12" type="ORF">VE01_00907</name>
</gene>
<feature type="region of interest" description="Disordered" evidence="10">
    <location>
        <begin position="141"/>
        <end position="197"/>
    </location>
</feature>
<dbReference type="InterPro" id="IPR050806">
    <property type="entry name" value="pacC/RIM101"/>
</dbReference>
<dbReference type="PANTHER" id="PTHR47257:SF1">
    <property type="entry name" value="PH-RESPONSE TRANSCRIPTION FACTOR PACC_RIM101"/>
    <property type="match status" value="1"/>
</dbReference>
<accession>A0A2P2SWI3</accession>
<dbReference type="FunFam" id="3.30.160.60:FF:001875">
    <property type="entry name" value="pH-response transcription factor pacC/RIM101"/>
    <property type="match status" value="1"/>
</dbReference>
<keyword evidence="2" id="KW-0678">Repressor</keyword>
<dbReference type="PROSITE" id="PS50157">
    <property type="entry name" value="ZINC_FINGER_C2H2_2"/>
    <property type="match status" value="2"/>
</dbReference>
<feature type="compositionally biased region" description="Polar residues" evidence="10">
    <location>
        <begin position="1"/>
        <end position="11"/>
    </location>
</feature>
<evidence type="ECO:0000259" key="11">
    <source>
        <dbReference type="PROSITE" id="PS50157"/>
    </source>
</evidence>
<feature type="compositionally biased region" description="Polar residues" evidence="10">
    <location>
        <begin position="443"/>
        <end position="456"/>
    </location>
</feature>